<organism evidence="2 3">
    <name type="scientific">Microbotryum silenes-dioicae</name>
    <dbReference type="NCBI Taxonomy" id="796604"/>
    <lineage>
        <taxon>Eukaryota</taxon>
        <taxon>Fungi</taxon>
        <taxon>Dikarya</taxon>
        <taxon>Basidiomycota</taxon>
        <taxon>Pucciniomycotina</taxon>
        <taxon>Microbotryomycetes</taxon>
        <taxon>Microbotryales</taxon>
        <taxon>Microbotryaceae</taxon>
        <taxon>Microbotryum</taxon>
    </lineage>
</organism>
<dbReference type="EMBL" id="FQNC01000048">
    <property type="protein sequence ID" value="SGY78973.1"/>
    <property type="molecule type" value="Genomic_DNA"/>
</dbReference>
<sequence length="224" mass="24937">MPNPGESVGKVPANPLTPRSFWTNRKIRRERTERSEGTFSTFRDALGASTPLLGWQGAGTRSLLDCPSDPPTRHALSRPCTDSGELSGGKGGRHRLKVGIFSICKQLRGHAKQEGLDAGPASSRVVGSIQEGEGMLPLRRQRNEYLLLICSERRLPTKRSGLDRRRDPQGWHYRPRSRKNFSFRLTSVETFSLPLPPSWRFSFALQIRSVIPLLLCPAHSSPSA</sequence>
<keyword evidence="3" id="KW-1185">Reference proteome</keyword>
<evidence type="ECO:0000313" key="2">
    <source>
        <dbReference type="EMBL" id="SGY78973.1"/>
    </source>
</evidence>
<name>A0A2X0MC37_9BASI</name>
<feature type="region of interest" description="Disordered" evidence="1">
    <location>
        <begin position="1"/>
        <end position="38"/>
    </location>
</feature>
<feature type="region of interest" description="Disordered" evidence="1">
    <location>
        <begin position="69"/>
        <end position="91"/>
    </location>
</feature>
<accession>A0A2X0MC37</accession>
<evidence type="ECO:0000313" key="3">
    <source>
        <dbReference type="Proteomes" id="UP000249464"/>
    </source>
</evidence>
<proteinExistence type="predicted"/>
<evidence type="ECO:0000256" key="1">
    <source>
        <dbReference type="SAM" id="MobiDB-lite"/>
    </source>
</evidence>
<dbReference type="Proteomes" id="UP000249464">
    <property type="component" value="Unassembled WGS sequence"/>
</dbReference>
<gene>
    <name evidence="2" type="primary">BQ5605_C008g05003</name>
    <name evidence="2" type="ORF">BQ5605_C008G05003</name>
</gene>
<reference evidence="2 3" key="1">
    <citation type="submission" date="2016-11" db="EMBL/GenBank/DDBJ databases">
        <authorList>
            <person name="Jaros S."/>
            <person name="Januszkiewicz K."/>
            <person name="Wedrychowicz H."/>
        </authorList>
    </citation>
    <scope>NUCLEOTIDE SEQUENCE [LARGE SCALE GENOMIC DNA]</scope>
</reference>
<dbReference type="AlphaFoldDB" id="A0A2X0MC37"/>
<protein>
    <submittedName>
        <fullName evidence="2">BQ5605_C008g05003 protein</fullName>
    </submittedName>
</protein>